<proteinExistence type="predicted"/>
<evidence type="ECO:0000259" key="3">
    <source>
        <dbReference type="Pfam" id="PF13649"/>
    </source>
</evidence>
<dbReference type="PANTHER" id="PTHR43861">
    <property type="entry name" value="TRANS-ACONITATE 2-METHYLTRANSFERASE-RELATED"/>
    <property type="match status" value="1"/>
</dbReference>
<dbReference type="EMBL" id="CACSII010000009">
    <property type="protein sequence ID" value="CAA0101278.1"/>
    <property type="molecule type" value="Genomic_DNA"/>
</dbReference>
<dbReference type="GO" id="GO:0032259">
    <property type="term" value="P:methylation"/>
    <property type="evidence" value="ECO:0007669"/>
    <property type="project" value="UniProtKB-KW"/>
</dbReference>
<dbReference type="PANTHER" id="PTHR43861:SF1">
    <property type="entry name" value="TRANS-ACONITATE 2-METHYLTRANSFERASE"/>
    <property type="match status" value="1"/>
</dbReference>
<sequence>MAEIQTAFDGMSTDYDKSFSNTYLGEYYRDRTHDVMERYWSTPSNLLEINAGTGEDAIFLAQRGHHVHATDISSKMLEQLSRKAVELKLEAHVSFQTLPIEAIDSLPEAHYDGLLSNFGGLNCVHDLSTFAKNAHYLVKPGAVVILCVMGPWVPWEWSWYSMHGDMKSAFRRVSGKTQWRDSHIYYPSLRTLKKTMAQASFRCLHTEALGVLMPPSYVNSVAESYRGIFDYAAQIENRIARLPGMANLSDHYLLAFEKFET</sequence>
<keyword evidence="1 4" id="KW-0489">Methyltransferase</keyword>
<dbReference type="Gene3D" id="3.40.50.150">
    <property type="entry name" value="Vaccinia Virus protein VP39"/>
    <property type="match status" value="1"/>
</dbReference>
<gene>
    <name evidence="4" type="primary">ubiE_4</name>
    <name evidence="4" type="ORF">DPBNPPHM_03886</name>
</gene>
<protein>
    <submittedName>
        <fullName evidence="4">Ubiquinone/menaquinone biosynthesis C-methyltransferase UbiE</fullName>
        <ecNumber evidence="4">2.1.1.163</ecNumber>
    </submittedName>
</protein>
<reference evidence="4 5" key="1">
    <citation type="submission" date="2019-11" db="EMBL/GenBank/DDBJ databases">
        <authorList>
            <person name="Holert J."/>
        </authorList>
    </citation>
    <scope>NUCLEOTIDE SEQUENCE [LARGE SCALE GENOMIC DNA]</scope>
    <source>
        <strain evidence="4">BC5_2</strain>
    </source>
</reference>
<dbReference type="InterPro" id="IPR041698">
    <property type="entry name" value="Methyltransf_25"/>
</dbReference>
<dbReference type="GO" id="GO:0043770">
    <property type="term" value="F:demethylmenaquinone methyltransferase activity"/>
    <property type="evidence" value="ECO:0007669"/>
    <property type="project" value="UniProtKB-EC"/>
</dbReference>
<feature type="domain" description="Methyltransferase" evidence="3">
    <location>
        <begin position="47"/>
        <end position="141"/>
    </location>
</feature>
<dbReference type="Proteomes" id="UP000434580">
    <property type="component" value="Unassembled WGS sequence"/>
</dbReference>
<keyword evidence="4" id="KW-0830">Ubiquinone</keyword>
<keyword evidence="2 4" id="KW-0808">Transferase</keyword>
<evidence type="ECO:0000313" key="5">
    <source>
        <dbReference type="Proteomes" id="UP000434580"/>
    </source>
</evidence>
<dbReference type="Pfam" id="PF13649">
    <property type="entry name" value="Methyltransf_25"/>
    <property type="match status" value="1"/>
</dbReference>
<organism evidence="4 5">
    <name type="scientific">BD1-7 clade bacterium</name>
    <dbReference type="NCBI Taxonomy" id="2029982"/>
    <lineage>
        <taxon>Bacteria</taxon>
        <taxon>Pseudomonadati</taxon>
        <taxon>Pseudomonadota</taxon>
        <taxon>Gammaproteobacteria</taxon>
        <taxon>Cellvibrionales</taxon>
        <taxon>Spongiibacteraceae</taxon>
        <taxon>BD1-7 clade</taxon>
    </lineage>
</organism>
<name>A0A5S9PBX0_9GAMM</name>
<dbReference type="OrthoDB" id="9804312at2"/>
<dbReference type="CDD" id="cd02440">
    <property type="entry name" value="AdoMet_MTases"/>
    <property type="match status" value="1"/>
</dbReference>
<accession>A0A5S9PBX0</accession>
<dbReference type="AlphaFoldDB" id="A0A5S9PBX0"/>
<evidence type="ECO:0000256" key="2">
    <source>
        <dbReference type="ARBA" id="ARBA00022679"/>
    </source>
</evidence>
<evidence type="ECO:0000256" key="1">
    <source>
        <dbReference type="ARBA" id="ARBA00022603"/>
    </source>
</evidence>
<dbReference type="SUPFAM" id="SSF53335">
    <property type="entry name" value="S-adenosyl-L-methionine-dependent methyltransferases"/>
    <property type="match status" value="1"/>
</dbReference>
<evidence type="ECO:0000313" key="4">
    <source>
        <dbReference type="EMBL" id="CAA0101278.1"/>
    </source>
</evidence>
<dbReference type="InterPro" id="IPR029063">
    <property type="entry name" value="SAM-dependent_MTases_sf"/>
</dbReference>
<dbReference type="EC" id="2.1.1.163" evidence="4"/>